<organism evidence="1 2">
    <name type="scientific">Romboutsia timonensis</name>
    <dbReference type="NCBI Taxonomy" id="1776391"/>
    <lineage>
        <taxon>Bacteria</taxon>
        <taxon>Bacillati</taxon>
        <taxon>Bacillota</taxon>
        <taxon>Clostridia</taxon>
        <taxon>Peptostreptococcales</taxon>
        <taxon>Peptostreptococcaceae</taxon>
        <taxon>Romboutsia</taxon>
    </lineage>
</organism>
<reference evidence="1" key="1">
    <citation type="journal article" date="2021" name="PeerJ">
        <title>Extensive microbial diversity within the chicken gut microbiome revealed by metagenomics and culture.</title>
        <authorList>
            <person name="Gilroy R."/>
            <person name="Ravi A."/>
            <person name="Getino M."/>
            <person name="Pursley I."/>
            <person name="Horton D.L."/>
            <person name="Alikhan N.F."/>
            <person name="Baker D."/>
            <person name="Gharbi K."/>
            <person name="Hall N."/>
            <person name="Watson M."/>
            <person name="Adriaenssens E.M."/>
            <person name="Foster-Nyarko E."/>
            <person name="Jarju S."/>
            <person name="Secka A."/>
            <person name="Antonio M."/>
            <person name="Oren A."/>
            <person name="Chaudhuri R.R."/>
            <person name="La Ragione R."/>
            <person name="Hildebrand F."/>
            <person name="Pallen M.J."/>
        </authorList>
    </citation>
    <scope>NUCLEOTIDE SEQUENCE</scope>
    <source>
        <strain evidence="1">1277</strain>
    </source>
</reference>
<evidence type="ECO:0000313" key="1">
    <source>
        <dbReference type="EMBL" id="HJG96731.1"/>
    </source>
</evidence>
<protein>
    <submittedName>
        <fullName evidence="1">Uncharacterized protein</fullName>
    </submittedName>
</protein>
<comment type="caution">
    <text evidence="1">The sequence shown here is derived from an EMBL/GenBank/DDBJ whole genome shotgun (WGS) entry which is preliminary data.</text>
</comment>
<gene>
    <name evidence="1" type="ORF">K8V90_06480</name>
</gene>
<dbReference type="Proteomes" id="UP000776700">
    <property type="component" value="Unassembled WGS sequence"/>
</dbReference>
<evidence type="ECO:0000313" key="2">
    <source>
        <dbReference type="Proteomes" id="UP000776700"/>
    </source>
</evidence>
<proteinExistence type="predicted"/>
<dbReference type="EMBL" id="DYUB01000200">
    <property type="protein sequence ID" value="HJG96731.1"/>
    <property type="molecule type" value="Genomic_DNA"/>
</dbReference>
<dbReference type="AlphaFoldDB" id="A0A921SZI4"/>
<name>A0A921SZI4_9FIRM</name>
<reference evidence="1" key="2">
    <citation type="submission" date="2021-09" db="EMBL/GenBank/DDBJ databases">
        <authorList>
            <person name="Gilroy R."/>
        </authorList>
    </citation>
    <scope>NUCLEOTIDE SEQUENCE</scope>
    <source>
        <strain evidence="1">1277</strain>
    </source>
</reference>
<accession>A0A921SZI4</accession>
<sequence>MDDKVTLCREKVTDYVVNYNNRKFVFLGAKAKAMSKKEVPLEVYEWLSSSTKALINGELILLESDEEKKEELLDYIVEREEYESNALTREEIITILKGNMSVFKKGLEGITSESTKKQVLDIAKAEKIENSNKQKFLKTWYYGEDSKLSIEDIFGE</sequence>